<evidence type="ECO:0000256" key="3">
    <source>
        <dbReference type="SAM" id="SignalP"/>
    </source>
</evidence>
<evidence type="ECO:0000256" key="2">
    <source>
        <dbReference type="ARBA" id="ARBA00022729"/>
    </source>
</evidence>
<evidence type="ECO:0000259" key="4">
    <source>
        <dbReference type="Pfam" id="PF00497"/>
    </source>
</evidence>
<dbReference type="RefSeq" id="WP_250078799.1">
    <property type="nucleotide sequence ID" value="NZ_JAMJPJ010000001.1"/>
</dbReference>
<sequence length="245" mass="28500">MRYLLLALVVLFQSPFAMSQERETIFICTDTSSWPPYFYPMGNTWQGLDLKLIDNIFVSANVTYQMNPLPWKRCLESVKKGEDYQVALSATYNSLRDKHYHISNKYYSLTPAYVKKSAMFAKEEVENIASLFEKDRKVCGIAGFNYSHFFSESDQRLFKELAQNAKTFQQLLNQVNYGRCDIGLTRHETMLSLKSLELVDWDSELELERLPGGEPENYFMLISKNIADSRWLLEVVNKGIEDFVK</sequence>
<proteinExistence type="inferred from homology"/>
<dbReference type="Gene3D" id="3.40.190.10">
    <property type="entry name" value="Periplasmic binding protein-like II"/>
    <property type="match status" value="2"/>
</dbReference>
<dbReference type="PANTHER" id="PTHR35936">
    <property type="entry name" value="MEMBRANE-BOUND LYTIC MUREIN TRANSGLYCOSYLASE F"/>
    <property type="match status" value="1"/>
</dbReference>
<reference evidence="5" key="1">
    <citation type="submission" date="2022-05" db="EMBL/GenBank/DDBJ databases">
        <title>Halomonas geminus sp. nov. and Halomonas llamarensis sp. nov. isolated from high-altitude salars of the Atacama Desert.</title>
        <authorList>
            <person name="Hintersatz C."/>
            <person name="Rojas L.A."/>
            <person name="Wei T.-S."/>
            <person name="Kutschke S."/>
            <person name="Lehmann F."/>
            <person name="Jain R."/>
            <person name="Pollmann K."/>
        </authorList>
    </citation>
    <scope>NUCLEOTIDE SEQUENCE</scope>
    <source>
        <strain evidence="5">ATCHA</strain>
    </source>
</reference>
<organism evidence="5 6">
    <name type="scientific">Halomonas llamarensis</name>
    <dbReference type="NCBI Taxonomy" id="2945104"/>
    <lineage>
        <taxon>Bacteria</taxon>
        <taxon>Pseudomonadati</taxon>
        <taxon>Pseudomonadota</taxon>
        <taxon>Gammaproteobacteria</taxon>
        <taxon>Oceanospirillales</taxon>
        <taxon>Halomonadaceae</taxon>
        <taxon>Halomonas</taxon>
    </lineage>
</organism>
<keyword evidence="6" id="KW-1185">Reference proteome</keyword>
<feature type="chain" id="PRO_5045721230" evidence="3">
    <location>
        <begin position="20"/>
        <end position="245"/>
    </location>
</feature>
<keyword evidence="2 3" id="KW-0732">Signal</keyword>
<evidence type="ECO:0000313" key="5">
    <source>
        <dbReference type="EMBL" id="MCL7928383.1"/>
    </source>
</evidence>
<protein>
    <submittedName>
        <fullName evidence="5">Transporter substrate-binding domain-containing protein</fullName>
    </submittedName>
</protein>
<dbReference type="SUPFAM" id="SSF53850">
    <property type="entry name" value="Periplasmic binding protein-like II"/>
    <property type="match status" value="1"/>
</dbReference>
<comment type="similarity">
    <text evidence="1">Belongs to the bacterial solute-binding protein 3 family.</text>
</comment>
<evidence type="ECO:0000313" key="6">
    <source>
        <dbReference type="Proteomes" id="UP001165308"/>
    </source>
</evidence>
<dbReference type="EMBL" id="JAMJPJ010000001">
    <property type="protein sequence ID" value="MCL7928383.1"/>
    <property type="molecule type" value="Genomic_DNA"/>
</dbReference>
<accession>A0ABT0SKP4</accession>
<comment type="caution">
    <text evidence="5">The sequence shown here is derived from an EMBL/GenBank/DDBJ whole genome shotgun (WGS) entry which is preliminary data.</text>
</comment>
<gene>
    <name evidence="5" type="ORF">M8006_00030</name>
</gene>
<evidence type="ECO:0000256" key="1">
    <source>
        <dbReference type="ARBA" id="ARBA00010333"/>
    </source>
</evidence>
<feature type="domain" description="Solute-binding protein family 3/N-terminal" evidence="4">
    <location>
        <begin position="27"/>
        <end position="118"/>
    </location>
</feature>
<feature type="signal peptide" evidence="3">
    <location>
        <begin position="1"/>
        <end position="19"/>
    </location>
</feature>
<dbReference type="Proteomes" id="UP001165308">
    <property type="component" value="Unassembled WGS sequence"/>
</dbReference>
<dbReference type="PANTHER" id="PTHR35936:SF25">
    <property type="entry name" value="ABC TRANSPORTER SUBSTRATE-BINDING PROTEIN"/>
    <property type="match status" value="1"/>
</dbReference>
<dbReference type="InterPro" id="IPR001638">
    <property type="entry name" value="Solute-binding_3/MltF_N"/>
</dbReference>
<dbReference type="Pfam" id="PF00497">
    <property type="entry name" value="SBP_bac_3"/>
    <property type="match status" value="1"/>
</dbReference>
<name>A0ABT0SKP4_9GAMM</name>